<evidence type="ECO:0000313" key="2">
    <source>
        <dbReference type="EMBL" id="SHJ27371.1"/>
    </source>
</evidence>
<feature type="transmembrane region" description="Helical" evidence="1">
    <location>
        <begin position="7"/>
        <end position="28"/>
    </location>
</feature>
<feature type="transmembrane region" description="Helical" evidence="1">
    <location>
        <begin position="48"/>
        <end position="69"/>
    </location>
</feature>
<proteinExistence type="predicted"/>
<dbReference type="OrthoDB" id="1447677at2"/>
<keyword evidence="3" id="KW-1185">Reference proteome</keyword>
<evidence type="ECO:0000256" key="1">
    <source>
        <dbReference type="SAM" id="Phobius"/>
    </source>
</evidence>
<protein>
    <submittedName>
        <fullName evidence="2">Uncharacterized protein</fullName>
    </submittedName>
</protein>
<dbReference type="STRING" id="579105.SAMN04488096_1322"/>
<feature type="transmembrane region" description="Helical" evidence="1">
    <location>
        <begin position="76"/>
        <end position="94"/>
    </location>
</feature>
<accession>A0A1M6HYY9</accession>
<dbReference type="Proteomes" id="UP000184225">
    <property type="component" value="Unassembled WGS sequence"/>
</dbReference>
<dbReference type="RefSeq" id="WP_073153926.1">
    <property type="nucleotide sequence ID" value="NZ_FQYY01000032.1"/>
</dbReference>
<keyword evidence="1" id="KW-0812">Transmembrane</keyword>
<keyword evidence="1" id="KW-1133">Transmembrane helix</keyword>
<organism evidence="2 3">
    <name type="scientific">Mesonia phycicola</name>
    <dbReference type="NCBI Taxonomy" id="579105"/>
    <lineage>
        <taxon>Bacteria</taxon>
        <taxon>Pseudomonadati</taxon>
        <taxon>Bacteroidota</taxon>
        <taxon>Flavobacteriia</taxon>
        <taxon>Flavobacteriales</taxon>
        <taxon>Flavobacteriaceae</taxon>
        <taxon>Mesonia</taxon>
    </lineage>
</organism>
<sequence length="98" mass="10737">MKIGTTILITFILLVIVVFSMGGGHGTYLPAKVVYPFTMLIAILTKNGIGILPTIIAVGQIPIYALILTKKPKWKFIILGLHILAVIICLNLQSEMFE</sequence>
<evidence type="ECO:0000313" key="3">
    <source>
        <dbReference type="Proteomes" id="UP000184225"/>
    </source>
</evidence>
<reference evidence="2 3" key="1">
    <citation type="submission" date="2016-11" db="EMBL/GenBank/DDBJ databases">
        <authorList>
            <person name="Jaros S."/>
            <person name="Januszkiewicz K."/>
            <person name="Wedrychowicz H."/>
        </authorList>
    </citation>
    <scope>NUCLEOTIDE SEQUENCE [LARGE SCALE GENOMIC DNA]</scope>
    <source>
        <strain evidence="2 3">DSM 21425</strain>
    </source>
</reference>
<keyword evidence="1" id="KW-0472">Membrane</keyword>
<dbReference type="EMBL" id="FQYY01000032">
    <property type="protein sequence ID" value="SHJ27371.1"/>
    <property type="molecule type" value="Genomic_DNA"/>
</dbReference>
<gene>
    <name evidence="2" type="ORF">SAMN04488096_1322</name>
</gene>
<dbReference type="AlphaFoldDB" id="A0A1M6HYY9"/>
<name>A0A1M6HYY9_9FLAO</name>